<proteinExistence type="predicted"/>
<accession>A0A0F9AJY9</accession>
<dbReference type="EMBL" id="LAZR01054319">
    <property type="protein sequence ID" value="KKK78814.1"/>
    <property type="molecule type" value="Genomic_DNA"/>
</dbReference>
<evidence type="ECO:0000313" key="1">
    <source>
        <dbReference type="EMBL" id="KKK78814.1"/>
    </source>
</evidence>
<comment type="caution">
    <text evidence="1">The sequence shown here is derived from an EMBL/GenBank/DDBJ whole genome shotgun (WGS) entry which is preliminary data.</text>
</comment>
<feature type="non-terminal residue" evidence="1">
    <location>
        <position position="109"/>
    </location>
</feature>
<sequence>MVIRVLLIAILFILSLFTASSASATIILDSVGTVKAGDDYATNVFSDSWDMSNGEDVWPVYTNINSPSFSGGTFRGVAANSDPQVYFLWGGYPNSIASPRDGNINPVNA</sequence>
<dbReference type="AlphaFoldDB" id="A0A0F9AJY9"/>
<gene>
    <name evidence="1" type="ORF">LCGC14_2839800</name>
</gene>
<organism evidence="1">
    <name type="scientific">marine sediment metagenome</name>
    <dbReference type="NCBI Taxonomy" id="412755"/>
    <lineage>
        <taxon>unclassified sequences</taxon>
        <taxon>metagenomes</taxon>
        <taxon>ecological metagenomes</taxon>
    </lineage>
</organism>
<protein>
    <submittedName>
        <fullName evidence="1">Uncharacterized protein</fullName>
    </submittedName>
</protein>
<reference evidence="1" key="1">
    <citation type="journal article" date="2015" name="Nature">
        <title>Complex archaea that bridge the gap between prokaryotes and eukaryotes.</title>
        <authorList>
            <person name="Spang A."/>
            <person name="Saw J.H."/>
            <person name="Jorgensen S.L."/>
            <person name="Zaremba-Niedzwiedzka K."/>
            <person name="Martijn J."/>
            <person name="Lind A.E."/>
            <person name="van Eijk R."/>
            <person name="Schleper C."/>
            <person name="Guy L."/>
            <person name="Ettema T.J."/>
        </authorList>
    </citation>
    <scope>NUCLEOTIDE SEQUENCE</scope>
</reference>
<name>A0A0F9AJY9_9ZZZZ</name>